<sequence length="105" mass="12355">MKVDTLNVHYIIDGKITVIPTKMVYEQLDKDEYQNIHFEVHVINKYIHSTLSNSVEYAVKLLQKKLPDKIAIACCQSCQHGNFNPFGDYEDNWVWSFLLWLVSFM</sequence>
<organism evidence="1 2">
    <name type="scientific">Cytobacillus spartinae</name>
    <dbReference type="NCBI Taxonomy" id="3299023"/>
    <lineage>
        <taxon>Bacteria</taxon>
        <taxon>Bacillati</taxon>
        <taxon>Bacillota</taxon>
        <taxon>Bacilli</taxon>
        <taxon>Bacillales</taxon>
        <taxon>Bacillaceae</taxon>
        <taxon>Cytobacillus</taxon>
    </lineage>
</organism>
<reference evidence="1 2" key="1">
    <citation type="submission" date="2024-08" db="EMBL/GenBank/DDBJ databases">
        <title>Two novel Cytobacillus novel species.</title>
        <authorList>
            <person name="Liu G."/>
        </authorList>
    </citation>
    <scope>NUCLEOTIDE SEQUENCE [LARGE SCALE GENOMIC DNA]</scope>
    <source>
        <strain evidence="1 2">FJAT-54145</strain>
    </source>
</reference>
<keyword evidence="2" id="KW-1185">Reference proteome</keyword>
<protein>
    <submittedName>
        <fullName evidence="1">Uncharacterized protein</fullName>
    </submittedName>
</protein>
<evidence type="ECO:0000313" key="1">
    <source>
        <dbReference type="EMBL" id="MFE8699897.1"/>
    </source>
</evidence>
<gene>
    <name evidence="1" type="ORF">ACFYKX_04590</name>
</gene>
<name>A0ABW6K6U3_9BACI</name>
<evidence type="ECO:0000313" key="2">
    <source>
        <dbReference type="Proteomes" id="UP001601059"/>
    </source>
</evidence>
<comment type="caution">
    <text evidence="1">The sequence shown here is derived from an EMBL/GenBank/DDBJ whole genome shotgun (WGS) entry which is preliminary data.</text>
</comment>
<dbReference type="EMBL" id="JBIACK010000001">
    <property type="protein sequence ID" value="MFE8699897.1"/>
    <property type="molecule type" value="Genomic_DNA"/>
</dbReference>
<dbReference type="Proteomes" id="UP001601059">
    <property type="component" value="Unassembled WGS sequence"/>
</dbReference>
<dbReference type="RefSeq" id="WP_389359075.1">
    <property type="nucleotide sequence ID" value="NZ_JBIACK010000001.1"/>
</dbReference>
<proteinExistence type="predicted"/>
<accession>A0ABW6K6U3</accession>